<dbReference type="InterPro" id="IPR038081">
    <property type="entry name" value="CalX-like_sf"/>
</dbReference>
<dbReference type="Gene3D" id="2.60.120.380">
    <property type="match status" value="1"/>
</dbReference>
<protein>
    <recommendedName>
        <fullName evidence="5">Secretion system C-terminal sorting domain-containing protein</fullName>
    </recommendedName>
</protein>
<name>A0A2Z4G6N1_9BACT</name>
<dbReference type="Gene3D" id="2.60.40.2030">
    <property type="match status" value="1"/>
</dbReference>
<evidence type="ECO:0000313" key="4">
    <source>
        <dbReference type="Proteomes" id="UP000249873"/>
    </source>
</evidence>
<dbReference type="Proteomes" id="UP000249873">
    <property type="component" value="Chromosome"/>
</dbReference>
<keyword evidence="4" id="KW-1185">Reference proteome</keyword>
<dbReference type="NCBIfam" id="NF045639">
    <property type="entry name" value="GCX_COOH"/>
    <property type="match status" value="1"/>
</dbReference>
<proteinExistence type="predicted"/>
<dbReference type="InterPro" id="IPR055015">
    <property type="entry name" value="GCX_COOH"/>
</dbReference>
<gene>
    <name evidence="3" type="ORF">DJ013_00605</name>
</gene>
<feature type="signal peptide" evidence="2">
    <location>
        <begin position="1"/>
        <end position="20"/>
    </location>
</feature>
<keyword evidence="2" id="KW-0732">Signal</keyword>
<reference evidence="3 4" key="1">
    <citation type="submission" date="2018-05" db="EMBL/GenBank/DDBJ databases">
        <title>Complete genome sequence of Arcticibacterium luteifluviistationis SM1504T, a cytophagaceae bacterium isolated from Arctic surface seawater.</title>
        <authorList>
            <person name="Li Y."/>
            <person name="Qin Q.-L."/>
        </authorList>
    </citation>
    <scope>NUCLEOTIDE SEQUENCE [LARGE SCALE GENOMIC DNA]</scope>
    <source>
        <strain evidence="3 4">SM1504</strain>
    </source>
</reference>
<evidence type="ECO:0000256" key="2">
    <source>
        <dbReference type="SAM" id="SignalP"/>
    </source>
</evidence>
<sequence length="2037" mass="221081">MKKHLLFLILFLCSSYGLLAQSNNLNEYHLGVYLRDWKASLTNNDGGNGLADNRMYLEIRLDQNGIADQIVNTTSAYDNSVDGIPFLSMNNNHNVPAEWYYSTKYTNPTKPLFGINWAHLYDFYVTGNGKFEISAMSWDECCDNNITWSTSDAQRAIKNEIYDYRAGQVGLPNYIDFAMDNSGDGQINGAYDSNVYLKYFVRPSHGDHVNDPLQFGVLNADATISHKNGNRGNPDPSILGGSFGYVNGWSGFDEFQDSKDVFYEFVLEKAKKVTITTSSTSTNFDTYLHLINLTNNRANYNYLEGNDDGGAVDRTSQIVMDLAPGTYQAIVEGYNTNEGDFEIKITTETVLPNPGVITLYDQSPYDQLQTTREECPGSDPYAYDIQYIPSLTDASSTLVCDLNYAWQRSNNGAAWFNTGDDNEAGSQSYNGRMEGYSTVRFRRAVTACGNTAYSNIVTVTPLTLSLTSGSISGTTAVPSPQEIPLSAIGNISSPTINEKSYFGIVWEQKTNGGDWGPATGSYTNAPTYTPTNLTETTQFRRKASHNCGPSVQASLYTTPITITVIDPNGVINGKVKSPSGAGVAGITVTAQRISGSPPNGLANKIDTAITTSNGSFSLQGLYYGLQTGGSGASAVFKISPSKPDHVFTLEGSNPSESFYDATLTQVSPTQNNIDFIDETVFSVTGNIKQICYDCVVSNGQSLPIYSPIKDVTFRLTDFPVPVDPNDTIPSANFKTGVDGSYAITFEEDNDYKISPRFKNHVFVKKDSVITFGTAIEVANVNFTDTSTNVITGTIKADCDQEIGRAVVQFTQMKQVGNTSVFNTAEFILKDTANVSGIYSKRVPAGHYLVSVTDFIDIPVDGNSVPKYNKAEMVAFFENTDFFPSSAMRMDVTSKDTLFNLVFHEKPQIKVFDLAGPCTKPLNPIFEQGKTKKVAIGVFQGDPNKYVTYNSQTVLGCPIEDDTLTIFTNIESGTAAVELIHVTVNGIDTLTVTPGEPTISGNYEKTLQLGFTDKYDRQGGDASKNDIKPIVTGIKAGVGTFTTVSPEIPFLILRDPPGDKSFSFRSAETSSSTATSFSTKRTNSKEVWVDAKLGVAFEAGLGVSYESKFWANLKGSFAMNSENTSSTEQIITMTNEEAYSTADDAVPGEEGDIYFGGAVNFLYAPVDEISFDASTCSFNSTRDFILAPDGFATDYAYSEYHIKNSIIPDLIAIRDAPATTANEKRKKDNQISVWQQILSENKRLKREAKHHHNISFDGINGPRTSSVTSSATKVSTIEFQMETDSTLAAEIGMELGGSGLSEGGTISLRMQTGNSKVVTNTQETTTGFTIDDGNDGDYFTVDVKTDPVYNTPVFDLIAGASSCPNEVNTQKRDKVVLSTSNYNMTGIPAGSSQLFQLNLANESESSEERTYYLRYVPGQSTSGAQVSIEGLGAGPFDTQLANNATHDFTASVGQFDPNITNFEMFFEVFDECNAGNPSGANFKDNIIVKAQFEDGISPIILSAPENNFAVNATDGPNINYSMSGYDLANLSEISFEYAAASGNSWVTAKTIQKVNLGANSMDSFWPNSLADGAYKFRLKLKKGSKIRYSDIVRGTVDRKGPIAFGAPLPNDFNYALGDEISQTFNENLACTALNNSNFTLTRLSNNSAIPAILGCYQNKIILTPTVDVSGWIGDSVEVSLINIKDAAGNLASQSFDWDFRIGTPVLNTGAFLANVASSPISISGAEEEKSEEKGGNTTSSVNTEINEDANGKLSINFTLSQADTNDVTINFLLAGKAISGEDYTVSGYHTFDGNAGVVKILTGGISKKLYFDPISDTEPELDENILLSIVNGGDYNIGGNNQIELIILNDDAAFNDCENSGNVFNLANNGSGAILPDTYHKLLLESDGNVESPTTVVFKGERSVILKPGFIAENGAVFLATLEDCPNVVASNTVAFQELEKSYVSNEKVETQATQAIISELQEDGNISIGFHNLIEQSLEIKLLDYNAHEVMNLSSDRIFTEGNNEVSVNTNELPSGSYLLIIDGQPYKIHHKIVVND</sequence>
<dbReference type="SUPFAM" id="SSF141072">
    <property type="entry name" value="CalX-like"/>
    <property type="match status" value="1"/>
</dbReference>
<feature type="chain" id="PRO_5016340568" description="Secretion system C-terminal sorting domain-containing protein" evidence="2">
    <location>
        <begin position="21"/>
        <end position="2037"/>
    </location>
</feature>
<evidence type="ECO:0008006" key="5">
    <source>
        <dbReference type="Google" id="ProtNLM"/>
    </source>
</evidence>
<evidence type="ECO:0000256" key="1">
    <source>
        <dbReference type="SAM" id="MobiDB-lite"/>
    </source>
</evidence>
<evidence type="ECO:0000313" key="3">
    <source>
        <dbReference type="EMBL" id="AWV96770.1"/>
    </source>
</evidence>
<accession>A0A2Z4G6N1</accession>
<feature type="region of interest" description="Disordered" evidence="1">
    <location>
        <begin position="1722"/>
        <end position="1742"/>
    </location>
</feature>
<dbReference type="OrthoDB" id="976756at2"/>
<dbReference type="RefSeq" id="WP_111369872.1">
    <property type="nucleotide sequence ID" value="NZ_CP029480.1"/>
</dbReference>
<dbReference type="EMBL" id="CP029480">
    <property type="protein sequence ID" value="AWV96770.1"/>
    <property type="molecule type" value="Genomic_DNA"/>
</dbReference>
<dbReference type="KEGG" id="als:DJ013_00605"/>
<organism evidence="3 4">
    <name type="scientific">Arcticibacterium luteifluviistationis</name>
    <dbReference type="NCBI Taxonomy" id="1784714"/>
    <lineage>
        <taxon>Bacteria</taxon>
        <taxon>Pseudomonadati</taxon>
        <taxon>Bacteroidota</taxon>
        <taxon>Cytophagia</taxon>
        <taxon>Cytophagales</taxon>
        <taxon>Leadbetterellaceae</taxon>
        <taxon>Arcticibacterium</taxon>
    </lineage>
</organism>